<feature type="signal peptide" evidence="7">
    <location>
        <begin position="1"/>
        <end position="24"/>
    </location>
</feature>
<dbReference type="EMBL" id="JABBJJ010000001">
    <property type="protein sequence ID" value="NMO13304.1"/>
    <property type="molecule type" value="Genomic_DNA"/>
</dbReference>
<dbReference type="Pfam" id="PF02412">
    <property type="entry name" value="TSP_3"/>
    <property type="match status" value="4"/>
</dbReference>
<proteinExistence type="predicted"/>
<dbReference type="GO" id="GO:0009279">
    <property type="term" value="C:cell outer membrane"/>
    <property type="evidence" value="ECO:0007669"/>
    <property type="project" value="UniProtKB-SubCell"/>
</dbReference>
<feature type="domain" description="OmpA-like" evidence="8">
    <location>
        <begin position="477"/>
        <end position="596"/>
    </location>
</feature>
<dbReference type="Gene3D" id="3.30.1330.60">
    <property type="entry name" value="OmpA-like domain"/>
    <property type="match status" value="1"/>
</dbReference>
<accession>A0A848L3L2</accession>
<dbReference type="SUPFAM" id="SSF103647">
    <property type="entry name" value="TSP type-3 repeat"/>
    <property type="match status" value="2"/>
</dbReference>
<dbReference type="InterPro" id="IPR006664">
    <property type="entry name" value="OMP_bac"/>
</dbReference>
<gene>
    <name evidence="9" type="ORF">HG543_00240</name>
</gene>
<keyword evidence="10" id="KW-1185">Reference proteome</keyword>
<dbReference type="RefSeq" id="WP_169342583.1">
    <property type="nucleotide sequence ID" value="NZ_JABBJJ010000001.1"/>
</dbReference>
<dbReference type="PANTHER" id="PTHR30329">
    <property type="entry name" value="STATOR ELEMENT OF FLAGELLAR MOTOR COMPLEX"/>
    <property type="match status" value="1"/>
</dbReference>
<dbReference type="Gene3D" id="4.10.1080.10">
    <property type="entry name" value="TSP type-3 repeat"/>
    <property type="match status" value="1"/>
</dbReference>
<dbReference type="Proteomes" id="UP000518300">
    <property type="component" value="Unassembled WGS sequence"/>
</dbReference>
<organism evidence="9 10">
    <name type="scientific">Pyxidicoccus fallax</name>
    <dbReference type="NCBI Taxonomy" id="394095"/>
    <lineage>
        <taxon>Bacteria</taxon>
        <taxon>Pseudomonadati</taxon>
        <taxon>Myxococcota</taxon>
        <taxon>Myxococcia</taxon>
        <taxon>Myxococcales</taxon>
        <taxon>Cystobacterineae</taxon>
        <taxon>Myxococcaceae</taxon>
        <taxon>Pyxidicoccus</taxon>
    </lineage>
</organism>
<dbReference type="Pfam" id="PF00691">
    <property type="entry name" value="OmpA"/>
    <property type="match status" value="1"/>
</dbReference>
<keyword evidence="2 7" id="KW-0732">Signal</keyword>
<dbReference type="PANTHER" id="PTHR30329:SF21">
    <property type="entry name" value="LIPOPROTEIN YIAD-RELATED"/>
    <property type="match status" value="1"/>
</dbReference>
<sequence>MKRRVLLHRGLALAMALMSSAAMAQTVLPNFELERLELNPGAEGSLLVGMGELLPAGDYRVSLVAAYAHSPLLLDLDGEVFTIVGGRATTHAAVAYAPTDWLQVMLQIPLAFQTTGDLGDTGYAAPSSFGLGTPTAAARVGLMTQDEQGGVDLAMELGAGLPVGSAAMLARDNGMLRLAPKLMVGRHFGFIRAGLEVGFVRRLRQRITREAQVSQDQIGNEVRVGAAIATTGRRMRWELNVRGMVPLTDQPGAAELLPGVRYLVNPSFEMFAMAGVGVGSAPGTPLFRMMVGGAFGDATPRRGPGESSVNCEPGLPHTLEECPDMDEDGDGVRNIADRCPMVPGDVARKGCSAQDTDADGLEDMLDACPFEPGLAANQGCPLRDADKDETPDETDSCPNDPGPADNRGCPVRDTDKDGIDNDKDECPNEAGPVERNGCPESDTDKDGVPNRIDSCATEAGDPSNKGCPGHVQPLVQIDVGELKLTSKVFFVPDQARIDLARSRDVLDWVARVIKEHPEMPLVVVGAHTDNRGVPDNNRRMSQARAEAVRQYLISKGVPAERLQAQGYGQDRPIDTNITSIGRENNRRVEFTIVDPEQEKAGSPKR</sequence>
<dbReference type="InterPro" id="IPR036737">
    <property type="entry name" value="OmpA-like_sf"/>
</dbReference>
<dbReference type="SUPFAM" id="SSF103088">
    <property type="entry name" value="OmpA-like"/>
    <property type="match status" value="1"/>
</dbReference>
<name>A0A848L3L2_9BACT</name>
<protein>
    <submittedName>
        <fullName evidence="9">OmpA family protein</fullName>
    </submittedName>
</protein>
<dbReference type="GO" id="GO:0007155">
    <property type="term" value="P:cell adhesion"/>
    <property type="evidence" value="ECO:0007669"/>
    <property type="project" value="InterPro"/>
</dbReference>
<dbReference type="AlphaFoldDB" id="A0A848L3L2"/>
<evidence type="ECO:0000313" key="10">
    <source>
        <dbReference type="Proteomes" id="UP000518300"/>
    </source>
</evidence>
<evidence type="ECO:0000259" key="8">
    <source>
        <dbReference type="PROSITE" id="PS51123"/>
    </source>
</evidence>
<dbReference type="PRINTS" id="PR01023">
    <property type="entry name" value="NAFLGMOTY"/>
</dbReference>
<dbReference type="CDD" id="cd07185">
    <property type="entry name" value="OmpA_C-like"/>
    <property type="match status" value="1"/>
</dbReference>
<evidence type="ECO:0000313" key="9">
    <source>
        <dbReference type="EMBL" id="NMO13304.1"/>
    </source>
</evidence>
<reference evidence="9 10" key="1">
    <citation type="submission" date="2020-04" db="EMBL/GenBank/DDBJ databases">
        <title>Draft genome of Pyxidicoccus fallax type strain.</title>
        <authorList>
            <person name="Whitworth D.E."/>
        </authorList>
    </citation>
    <scope>NUCLEOTIDE SEQUENCE [LARGE SCALE GENOMIC DNA]</scope>
    <source>
        <strain evidence="9 10">DSM 14698</strain>
    </source>
</reference>
<evidence type="ECO:0000256" key="7">
    <source>
        <dbReference type="SAM" id="SignalP"/>
    </source>
</evidence>
<feature type="chain" id="PRO_5033035248" evidence="7">
    <location>
        <begin position="25"/>
        <end position="605"/>
    </location>
</feature>
<evidence type="ECO:0000256" key="6">
    <source>
        <dbReference type="SAM" id="MobiDB-lite"/>
    </source>
</evidence>
<keyword evidence="3 5" id="KW-0472">Membrane</keyword>
<evidence type="ECO:0000256" key="3">
    <source>
        <dbReference type="ARBA" id="ARBA00023136"/>
    </source>
</evidence>
<keyword evidence="4" id="KW-0998">Cell outer membrane</keyword>
<dbReference type="InterPro" id="IPR050330">
    <property type="entry name" value="Bact_OuterMem_StrucFunc"/>
</dbReference>
<comment type="caution">
    <text evidence="9">The sequence shown here is derived from an EMBL/GenBank/DDBJ whole genome shotgun (WGS) entry which is preliminary data.</text>
</comment>
<evidence type="ECO:0000256" key="5">
    <source>
        <dbReference type="PROSITE-ProRule" id="PRU00473"/>
    </source>
</evidence>
<feature type="region of interest" description="Disordered" evidence="6">
    <location>
        <begin position="379"/>
        <end position="449"/>
    </location>
</feature>
<feature type="compositionally biased region" description="Basic and acidic residues" evidence="6">
    <location>
        <begin position="410"/>
        <end position="426"/>
    </location>
</feature>
<evidence type="ECO:0000256" key="4">
    <source>
        <dbReference type="ARBA" id="ARBA00023237"/>
    </source>
</evidence>
<comment type="subcellular location">
    <subcellularLocation>
        <location evidence="1">Cell outer membrane</location>
    </subcellularLocation>
</comment>
<dbReference type="PROSITE" id="PS51123">
    <property type="entry name" value="OMPA_2"/>
    <property type="match status" value="1"/>
</dbReference>
<dbReference type="InterPro" id="IPR028974">
    <property type="entry name" value="TSP_type-3_rpt"/>
</dbReference>
<evidence type="ECO:0000256" key="1">
    <source>
        <dbReference type="ARBA" id="ARBA00004442"/>
    </source>
</evidence>
<evidence type="ECO:0000256" key="2">
    <source>
        <dbReference type="ARBA" id="ARBA00022729"/>
    </source>
</evidence>
<dbReference type="InterPro" id="IPR003367">
    <property type="entry name" value="Thrombospondin_3-like_rpt"/>
</dbReference>
<dbReference type="PRINTS" id="PR01021">
    <property type="entry name" value="OMPADOMAIN"/>
</dbReference>
<dbReference type="InterPro" id="IPR006665">
    <property type="entry name" value="OmpA-like"/>
</dbReference>
<dbReference type="GO" id="GO:0005509">
    <property type="term" value="F:calcium ion binding"/>
    <property type="evidence" value="ECO:0007669"/>
    <property type="project" value="InterPro"/>
</dbReference>